<gene>
    <name evidence="2" type="ORF">CVT25_012534</name>
</gene>
<reference evidence="2 3" key="1">
    <citation type="journal article" date="2018" name="Evol. Lett.">
        <title>Horizontal gene cluster transfer increased hallucinogenic mushroom diversity.</title>
        <authorList>
            <person name="Reynolds H.T."/>
            <person name="Vijayakumar V."/>
            <person name="Gluck-Thaler E."/>
            <person name="Korotkin H.B."/>
            <person name="Matheny P.B."/>
            <person name="Slot J.C."/>
        </authorList>
    </citation>
    <scope>NUCLEOTIDE SEQUENCE [LARGE SCALE GENOMIC DNA]</scope>
    <source>
        <strain evidence="2 3">2631</strain>
    </source>
</reference>
<sequence length="448" mass="49585">MPAASAEKRARQRANKLLQKESAPPATLSPAKTAEVTPPLPQPATSTPATSTIPETTTPAPWPTPAPASFTISYTPLSISYPEPKNPTAKLPTDAVRVTRADLAIILRQSYIHGSEHGWKINVAFAKERLQADCQKDMDDATAKFAIHEKEIRREEFKRGFETGCKAATQELKATYEEDLKLAAAAIADDAQAHCDKEYINAFALGRTSGIQDEREYQQSLRTSCGIQTEAGPDDPIHVDFSMQTEILSPEIILISPKPEPEHLLPLASNPPLSTSVSNFLSSLFEPFESTVPRILTPPILTITPDPISTLPPFLWSDEPSDAPNLSPPSPLLFLAPVAFSSYPSRDFSDLRSGANPWESLQHRKGRGRRCSTQPKFQRYRKNYQRPSSTPDFHPRHTRSPCTPHSTMPFELPSTLAAPLDWHTDPRLFELSQVLRKLGWVPPLTPIP</sequence>
<feature type="region of interest" description="Disordered" evidence="1">
    <location>
        <begin position="1"/>
        <end position="67"/>
    </location>
</feature>
<dbReference type="EMBL" id="NHYD01001855">
    <property type="protein sequence ID" value="PPQ89616.1"/>
    <property type="molecule type" value="Genomic_DNA"/>
</dbReference>
<dbReference type="AlphaFoldDB" id="A0A409XFT8"/>
<evidence type="ECO:0000313" key="3">
    <source>
        <dbReference type="Proteomes" id="UP000283269"/>
    </source>
</evidence>
<dbReference type="InParanoid" id="A0A409XFT8"/>
<dbReference type="OrthoDB" id="3067786at2759"/>
<organism evidence="2 3">
    <name type="scientific">Psilocybe cyanescens</name>
    <dbReference type="NCBI Taxonomy" id="93625"/>
    <lineage>
        <taxon>Eukaryota</taxon>
        <taxon>Fungi</taxon>
        <taxon>Dikarya</taxon>
        <taxon>Basidiomycota</taxon>
        <taxon>Agaricomycotina</taxon>
        <taxon>Agaricomycetes</taxon>
        <taxon>Agaricomycetidae</taxon>
        <taxon>Agaricales</taxon>
        <taxon>Agaricineae</taxon>
        <taxon>Strophariaceae</taxon>
        <taxon>Psilocybe</taxon>
    </lineage>
</organism>
<accession>A0A409XFT8</accession>
<feature type="compositionally biased region" description="Low complexity" evidence="1">
    <location>
        <begin position="43"/>
        <end position="59"/>
    </location>
</feature>
<evidence type="ECO:0000256" key="1">
    <source>
        <dbReference type="SAM" id="MobiDB-lite"/>
    </source>
</evidence>
<evidence type="ECO:0000313" key="2">
    <source>
        <dbReference type="EMBL" id="PPQ89616.1"/>
    </source>
</evidence>
<comment type="caution">
    <text evidence="2">The sequence shown here is derived from an EMBL/GenBank/DDBJ whole genome shotgun (WGS) entry which is preliminary data.</text>
</comment>
<dbReference type="Proteomes" id="UP000283269">
    <property type="component" value="Unassembled WGS sequence"/>
</dbReference>
<protein>
    <submittedName>
        <fullName evidence="2">Uncharacterized protein</fullName>
    </submittedName>
</protein>
<feature type="region of interest" description="Disordered" evidence="1">
    <location>
        <begin position="384"/>
        <end position="405"/>
    </location>
</feature>
<proteinExistence type="predicted"/>
<keyword evidence="3" id="KW-1185">Reference proteome</keyword>
<name>A0A409XFT8_PSICY</name>